<dbReference type="EMBL" id="JACDTQ010002740">
    <property type="protein sequence ID" value="KAF5916182.1"/>
    <property type="molecule type" value="Genomic_DNA"/>
</dbReference>
<keyword evidence="5" id="KW-1185">Reference proteome</keyword>
<organism evidence="4 5">
    <name type="scientific">Diceros bicornis minor</name>
    <name type="common">South-central black rhinoceros</name>
    <dbReference type="NCBI Taxonomy" id="77932"/>
    <lineage>
        <taxon>Eukaryota</taxon>
        <taxon>Metazoa</taxon>
        <taxon>Chordata</taxon>
        <taxon>Craniata</taxon>
        <taxon>Vertebrata</taxon>
        <taxon>Euteleostomi</taxon>
        <taxon>Mammalia</taxon>
        <taxon>Eutheria</taxon>
        <taxon>Laurasiatheria</taxon>
        <taxon>Perissodactyla</taxon>
        <taxon>Rhinocerotidae</taxon>
        <taxon>Diceros</taxon>
    </lineage>
</organism>
<dbReference type="InterPro" id="IPR000795">
    <property type="entry name" value="T_Tr_GTP-bd_dom"/>
</dbReference>
<dbReference type="InterPro" id="IPR050100">
    <property type="entry name" value="TRAFAC_GTPase_members"/>
</dbReference>
<dbReference type="GO" id="GO:0003924">
    <property type="term" value="F:GTPase activity"/>
    <property type="evidence" value="ECO:0007669"/>
    <property type="project" value="InterPro"/>
</dbReference>
<dbReference type="Pfam" id="PF00009">
    <property type="entry name" value="GTP_EFTU"/>
    <property type="match status" value="1"/>
</dbReference>
<evidence type="ECO:0000259" key="3">
    <source>
        <dbReference type="Pfam" id="PF00009"/>
    </source>
</evidence>
<proteinExistence type="predicted"/>
<name>A0A7J7EK48_DICBM</name>
<dbReference type="SUPFAM" id="SSF52540">
    <property type="entry name" value="P-loop containing nucleoside triphosphate hydrolases"/>
    <property type="match status" value="1"/>
</dbReference>
<evidence type="ECO:0000256" key="2">
    <source>
        <dbReference type="ARBA" id="ARBA00023134"/>
    </source>
</evidence>
<dbReference type="PANTHER" id="PTHR23115">
    <property type="entry name" value="TRANSLATION FACTOR"/>
    <property type="match status" value="1"/>
</dbReference>
<keyword evidence="1" id="KW-0547">Nucleotide-binding</keyword>
<keyword evidence="2" id="KW-0342">GTP-binding</keyword>
<feature type="domain" description="Tr-type G" evidence="3">
    <location>
        <begin position="1"/>
        <end position="96"/>
    </location>
</feature>
<accession>A0A7J7EK48</accession>
<sequence>MIIGTSRANCTVLIIAAGVGELEEDISKNGPALLAYTLGMKQRFVGVNKMDSIGPPYCQKRYKEIVKEVSTYIKKIGYNSDTVTSVPISACNDDNVLEPSANMPWFKG</sequence>
<protein>
    <recommendedName>
        <fullName evidence="3">Tr-type G domain-containing protein</fullName>
    </recommendedName>
</protein>
<evidence type="ECO:0000256" key="1">
    <source>
        <dbReference type="ARBA" id="ARBA00022741"/>
    </source>
</evidence>
<evidence type="ECO:0000313" key="5">
    <source>
        <dbReference type="Proteomes" id="UP000551758"/>
    </source>
</evidence>
<gene>
    <name evidence="4" type="ORF">HPG69_010541</name>
</gene>
<dbReference type="Gene3D" id="3.40.50.300">
    <property type="entry name" value="P-loop containing nucleotide triphosphate hydrolases"/>
    <property type="match status" value="1"/>
</dbReference>
<comment type="caution">
    <text evidence="4">The sequence shown here is derived from an EMBL/GenBank/DDBJ whole genome shotgun (WGS) entry which is preliminary data.</text>
</comment>
<dbReference type="Proteomes" id="UP000551758">
    <property type="component" value="Unassembled WGS sequence"/>
</dbReference>
<reference evidence="4 5" key="1">
    <citation type="journal article" date="2020" name="Mol. Biol. Evol.">
        <title>Interspecific Gene Flow and the Evolution of Specialization in Black and White Rhinoceros.</title>
        <authorList>
            <person name="Moodley Y."/>
            <person name="Westbury M.V."/>
            <person name="Russo I.M."/>
            <person name="Gopalakrishnan S."/>
            <person name="Rakotoarivelo A."/>
            <person name="Olsen R.A."/>
            <person name="Prost S."/>
            <person name="Tunstall T."/>
            <person name="Ryder O.A."/>
            <person name="Dalen L."/>
            <person name="Bruford M.W."/>
        </authorList>
    </citation>
    <scope>NUCLEOTIDE SEQUENCE [LARGE SCALE GENOMIC DNA]</scope>
    <source>
        <strain evidence="4">SBR-YM</strain>
        <tissue evidence="4">Skin</tissue>
    </source>
</reference>
<dbReference type="AlphaFoldDB" id="A0A7J7EK48"/>
<evidence type="ECO:0000313" key="4">
    <source>
        <dbReference type="EMBL" id="KAF5916182.1"/>
    </source>
</evidence>
<dbReference type="GO" id="GO:0005525">
    <property type="term" value="F:GTP binding"/>
    <property type="evidence" value="ECO:0007669"/>
    <property type="project" value="UniProtKB-KW"/>
</dbReference>
<dbReference type="InterPro" id="IPR027417">
    <property type="entry name" value="P-loop_NTPase"/>
</dbReference>